<dbReference type="Pfam" id="PF13290">
    <property type="entry name" value="CHB_HEX_C_1"/>
    <property type="match status" value="3"/>
</dbReference>
<dbReference type="EMBL" id="WHNZ01000079">
    <property type="protein sequence ID" value="NOV04232.1"/>
    <property type="molecule type" value="Genomic_DNA"/>
</dbReference>
<dbReference type="InterPro" id="IPR006584">
    <property type="entry name" value="Cellulose-bd_IV"/>
</dbReference>
<feature type="domain" description="CBM6" evidence="5">
    <location>
        <begin position="46"/>
        <end position="170"/>
    </location>
</feature>
<dbReference type="InterPro" id="IPR059177">
    <property type="entry name" value="GH29D-like_dom"/>
</dbReference>
<keyword evidence="2 4" id="KW-0732">Signal</keyword>
<dbReference type="PROSITE" id="PS00018">
    <property type="entry name" value="EF_HAND_1"/>
    <property type="match status" value="1"/>
</dbReference>
<dbReference type="Pfam" id="PF07532">
    <property type="entry name" value="Big_4"/>
    <property type="match status" value="1"/>
</dbReference>
<dbReference type="Pfam" id="PF00933">
    <property type="entry name" value="Glyco_hydro_3"/>
    <property type="match status" value="1"/>
</dbReference>
<dbReference type="SMART" id="SM00606">
    <property type="entry name" value="CBD_IV"/>
    <property type="match status" value="1"/>
</dbReference>
<comment type="similarity">
    <text evidence="1">Belongs to the glycosyl hydrolase 3 family.</text>
</comment>
<dbReference type="InterPro" id="IPR026891">
    <property type="entry name" value="Fn3-like"/>
</dbReference>
<feature type="signal peptide" evidence="4">
    <location>
        <begin position="1"/>
        <end position="27"/>
    </location>
</feature>
<dbReference type="Gene3D" id="2.60.40.10">
    <property type="entry name" value="Immunoglobulins"/>
    <property type="match status" value="1"/>
</dbReference>
<dbReference type="Gene3D" id="3.40.50.1700">
    <property type="entry name" value="Glycoside hydrolase family 3 C-terminal domain"/>
    <property type="match status" value="1"/>
</dbReference>
<dbReference type="InterPro" id="IPR036881">
    <property type="entry name" value="Glyco_hydro_3_C_sf"/>
</dbReference>
<evidence type="ECO:0000313" key="6">
    <source>
        <dbReference type="EMBL" id="NOV04232.1"/>
    </source>
</evidence>
<sequence length="1473" mass="152718">MKTKKFKKTLRVVTTNLLVGTLAFSSAGIIGQQAALADPAAVNIPGLIEAENYTAATGYTTANIENQATASGGKDITNVVAGNSLSYLVDVATAGSYKVTMRYAASTANTKSWSIRDGSGNVLYTGDTPSTGGTTTWGTVSGYVDLQAGVNTITLFNDKNGYKIDSLQFDVYQVPAPTGTPTSGTYGSTVYVSLSDVVPNAQIFYTTDGSTPVVTVTNATYAPGNAATSLYFTPIPISTTTTINAIGTKYGASNSAVASISYTFDPASKAVQPTASKASGTYSGTQSVTLSTTTANAKIYYTTDGSTPATSETGTTKLYTAALSITSPSSTLKAIAVADSLNPSDVATYNYVINATAAAAPTADITTGANIASGAKLTLTSSSTGTKIYYTTDGSTPTTSSTLYTGKIPLTNSIAAGNTVTIKAIASGGAFTSSTAASFTYTIDPSLVLLTNEASIPAVVAEMTNQEKADMVSGGGSTSKLPGAAGAIKGVTRLGIPVTVNTDGPSGIRITALPSGVVDSQGNQTTRYATQWPNGSARASTWNTTLEEQLGTAFGKEIHYFGSDILLAPGMNLHRSALNGRNFEYFSEDPVLTGNIAAAEVNGIQSQGVGTTIKHFAANNQETNRSNGLTTVSKRGLREMELRSFEIAVKKSQPWAIMTSYNQINGISAASHYDLLTTVTRNEWGFKGYFMTDWGGQGNASYWPAQTGNNANSSNLKAGLDLSMSSGNAANVLTGLSSGFVSQADLDASVTRLLQFIIKTPTFKGDLPSTEPNIYAAQNDAIAFQASVESMVILKNNIVNNKSALPIANGNITVIGNASTNMVTGGAGSGSANIDKSKVLQLPAALNAAYTKGTVIDATTMGFPQVASVLAVGGLGGDAAMNEMSISDSQMNDLVKNTSSTVMTIKRGSAEGSDIGATKGAYYLSDAEQDLISKASAKSRAQGKPFIVVLNMGAPVEMESWKDKADAILFAWEPGSVLGRSVAAVLTGAANPSGKLSTTFPINVVGNASNGKPFQPAVDFGQTNAQGGEVYNEGIYSGYRYYDTFNVPVSYEFGYGKNYSTFEYSNLQLSSGYFNNASSILNATLDVKNTSSVSGKEVAQLYVGAPGKSMDKPVKELKAFAKTDVLAQNAKQTLNFSVDAKSLASYDEARDAWVVEPGQYVVYAAASSKDIRQVSTFIVLSEIVVEQAHNVLNPDKVMNVIKPAVTGKAITGYVSVNATTNAGQAPVLPSTVQAIYNDGTIPSVNVTWSSIDGLAYAKGGTFTVTGVVAGAAIQPTATITVNGTASNTTLKGAYLAGLSDTTYLTFNLNGATNVDAQDLTLSYDPAVFDYIDTTILGSSTFAHSPVVDPVAGTVRFLLANTTGNGNADGLSIKLKTKSTAAVGSSLVKVSGTISNGQGDVTSIPIGSKIITINPNILNNVAGYDVGDLGIVSHNYGAKVGDENWNSIKNADFNEDGVIGLFDLVNVATKILNN</sequence>
<dbReference type="InterPro" id="IPR036962">
    <property type="entry name" value="Glyco_hydro_3_N_sf"/>
</dbReference>
<dbReference type="Pfam" id="PF14310">
    <property type="entry name" value="Fn3-like"/>
    <property type="match status" value="1"/>
</dbReference>
<dbReference type="InterPro" id="IPR036439">
    <property type="entry name" value="Dockerin_dom_sf"/>
</dbReference>
<dbReference type="InterPro" id="IPR001764">
    <property type="entry name" value="Glyco_hydro_3_N"/>
</dbReference>
<dbReference type="RefSeq" id="WP_171687034.1">
    <property type="nucleotide sequence ID" value="NZ_WHNZ01000079.1"/>
</dbReference>
<dbReference type="InterPro" id="IPR005084">
    <property type="entry name" value="CBM6"/>
</dbReference>
<feature type="chain" id="PRO_5046364664" evidence="4">
    <location>
        <begin position="28"/>
        <end position="1473"/>
    </location>
</feature>
<dbReference type="SUPFAM" id="SSF49785">
    <property type="entry name" value="Galactose-binding domain-like"/>
    <property type="match status" value="1"/>
</dbReference>
<dbReference type="Proteomes" id="UP000618579">
    <property type="component" value="Unassembled WGS sequence"/>
</dbReference>
<dbReference type="Pfam" id="PF01915">
    <property type="entry name" value="Glyco_hydro_3_C"/>
    <property type="match status" value="1"/>
</dbReference>
<dbReference type="InterPro" id="IPR008979">
    <property type="entry name" value="Galactose-bd-like_sf"/>
</dbReference>
<organism evidence="6 7">
    <name type="scientific">Paenibacillus planticolens</name>
    <dbReference type="NCBI Taxonomy" id="2654976"/>
    <lineage>
        <taxon>Bacteria</taxon>
        <taxon>Bacillati</taxon>
        <taxon>Bacillota</taxon>
        <taxon>Bacilli</taxon>
        <taxon>Bacillales</taxon>
        <taxon>Paenibacillaceae</taxon>
        <taxon>Paenibacillus</taxon>
    </lineage>
</organism>
<gene>
    <name evidence="6" type="ORF">GC097_30080</name>
</gene>
<dbReference type="CDD" id="cd08547">
    <property type="entry name" value="Type_II_cohesin"/>
    <property type="match status" value="1"/>
</dbReference>
<dbReference type="InterPro" id="IPR018247">
    <property type="entry name" value="EF_Hand_1_Ca_BS"/>
</dbReference>
<evidence type="ECO:0000313" key="7">
    <source>
        <dbReference type="Proteomes" id="UP000618579"/>
    </source>
</evidence>
<evidence type="ECO:0000256" key="3">
    <source>
        <dbReference type="ARBA" id="ARBA00022801"/>
    </source>
</evidence>
<dbReference type="PANTHER" id="PTHR42715:SF10">
    <property type="entry name" value="BETA-GLUCOSIDASE"/>
    <property type="match status" value="1"/>
</dbReference>
<dbReference type="InterPro" id="IPR002772">
    <property type="entry name" value="Glyco_hydro_3_C"/>
</dbReference>
<reference evidence="6 7" key="1">
    <citation type="submission" date="2019-10" db="EMBL/GenBank/DDBJ databases">
        <title>Description of Paenibacillus pedi sp. nov.</title>
        <authorList>
            <person name="Carlier A."/>
            <person name="Qi S."/>
        </authorList>
    </citation>
    <scope>NUCLEOTIDE SEQUENCE [LARGE SCALE GENOMIC DNA]</scope>
    <source>
        <strain evidence="6 7">LMG 31457</strain>
    </source>
</reference>
<dbReference type="SUPFAM" id="SSF49384">
    <property type="entry name" value="Carbohydrate-binding domain"/>
    <property type="match status" value="1"/>
</dbReference>
<comment type="caution">
    <text evidence="6">The sequence shown here is derived from an EMBL/GenBank/DDBJ whole genome shotgun (WGS) entry which is preliminary data.</text>
</comment>
<dbReference type="PRINTS" id="PR00133">
    <property type="entry name" value="GLHYDRLASE3"/>
</dbReference>
<protein>
    <submittedName>
        <fullName evidence="6">Carbohydrate-binding protein</fullName>
    </submittedName>
</protein>
<evidence type="ECO:0000256" key="1">
    <source>
        <dbReference type="ARBA" id="ARBA00005336"/>
    </source>
</evidence>
<keyword evidence="3" id="KW-0378">Hydrolase</keyword>
<evidence type="ECO:0000256" key="2">
    <source>
        <dbReference type="ARBA" id="ARBA00022729"/>
    </source>
</evidence>
<dbReference type="Gene3D" id="3.20.20.300">
    <property type="entry name" value="Glycoside hydrolase, family 3, N-terminal domain"/>
    <property type="match status" value="1"/>
</dbReference>
<dbReference type="PROSITE" id="PS51175">
    <property type="entry name" value="CBM6"/>
    <property type="match status" value="1"/>
</dbReference>
<accession>A0ABX1ZW75</accession>
<name>A0ABX1ZW75_9BACL</name>
<dbReference type="Gene3D" id="2.60.40.680">
    <property type="match status" value="1"/>
</dbReference>
<dbReference type="Gene3D" id="1.10.1330.10">
    <property type="entry name" value="Dockerin domain"/>
    <property type="match status" value="1"/>
</dbReference>
<dbReference type="InterPro" id="IPR008965">
    <property type="entry name" value="CBM2/CBM3_carb-bd_dom_sf"/>
</dbReference>
<dbReference type="InterPro" id="IPR017853">
    <property type="entry name" value="GH"/>
</dbReference>
<dbReference type="PANTHER" id="PTHR42715">
    <property type="entry name" value="BETA-GLUCOSIDASE"/>
    <property type="match status" value="1"/>
</dbReference>
<dbReference type="SUPFAM" id="SSF52279">
    <property type="entry name" value="Beta-D-glucan exohydrolase, C-terminal domain"/>
    <property type="match status" value="1"/>
</dbReference>
<dbReference type="SMART" id="SM01217">
    <property type="entry name" value="Fn3_like"/>
    <property type="match status" value="1"/>
</dbReference>
<dbReference type="SUPFAM" id="SSF51445">
    <property type="entry name" value="(Trans)glycosidases"/>
    <property type="match status" value="1"/>
</dbReference>
<dbReference type="InterPro" id="IPR013783">
    <property type="entry name" value="Ig-like_fold"/>
</dbReference>
<proteinExistence type="inferred from homology"/>
<evidence type="ECO:0000259" key="5">
    <source>
        <dbReference type="PROSITE" id="PS51175"/>
    </source>
</evidence>
<dbReference type="Gene3D" id="2.60.120.260">
    <property type="entry name" value="Galactose-binding domain-like"/>
    <property type="match status" value="1"/>
</dbReference>
<dbReference type="InterPro" id="IPR050288">
    <property type="entry name" value="Cellulose_deg_GH3"/>
</dbReference>
<dbReference type="Pfam" id="PF03422">
    <property type="entry name" value="CBM_6"/>
    <property type="match status" value="1"/>
</dbReference>
<evidence type="ECO:0000256" key="4">
    <source>
        <dbReference type="SAM" id="SignalP"/>
    </source>
</evidence>
<dbReference type="InterPro" id="IPR011081">
    <property type="entry name" value="Big_4"/>
</dbReference>
<keyword evidence="7" id="KW-1185">Reference proteome</keyword>